<dbReference type="SUPFAM" id="SSF47413">
    <property type="entry name" value="lambda repressor-like DNA-binding domains"/>
    <property type="match status" value="1"/>
</dbReference>
<dbReference type="EMBL" id="JBHUHO010000029">
    <property type="protein sequence ID" value="MFD2116039.1"/>
    <property type="molecule type" value="Genomic_DNA"/>
</dbReference>
<proteinExistence type="predicted"/>
<gene>
    <name evidence="2" type="ORF">ACFSJH_09910</name>
</gene>
<name>A0ABW4YKG5_9BACL</name>
<evidence type="ECO:0000259" key="1">
    <source>
        <dbReference type="Pfam" id="PF13443"/>
    </source>
</evidence>
<dbReference type="Pfam" id="PF13443">
    <property type="entry name" value="HTH_26"/>
    <property type="match status" value="1"/>
</dbReference>
<evidence type="ECO:0000313" key="2">
    <source>
        <dbReference type="EMBL" id="MFD2116039.1"/>
    </source>
</evidence>
<evidence type="ECO:0000313" key="3">
    <source>
        <dbReference type="Proteomes" id="UP001597362"/>
    </source>
</evidence>
<dbReference type="RefSeq" id="WP_377771812.1">
    <property type="nucleotide sequence ID" value="NZ_JBHUHO010000029.1"/>
</dbReference>
<dbReference type="InterPro" id="IPR001387">
    <property type="entry name" value="Cro/C1-type_HTH"/>
</dbReference>
<keyword evidence="3" id="KW-1185">Reference proteome</keyword>
<comment type="caution">
    <text evidence="2">The sequence shown here is derived from an EMBL/GenBank/DDBJ whole genome shotgun (WGS) entry which is preliminary data.</text>
</comment>
<feature type="domain" description="HTH cro/C1-type" evidence="1">
    <location>
        <begin position="10"/>
        <end position="73"/>
    </location>
</feature>
<reference evidence="3" key="1">
    <citation type="journal article" date="2019" name="Int. J. Syst. Evol. Microbiol.">
        <title>The Global Catalogue of Microorganisms (GCM) 10K type strain sequencing project: providing services to taxonomists for standard genome sequencing and annotation.</title>
        <authorList>
            <consortium name="The Broad Institute Genomics Platform"/>
            <consortium name="The Broad Institute Genome Sequencing Center for Infectious Disease"/>
            <person name="Wu L."/>
            <person name="Ma J."/>
        </authorList>
    </citation>
    <scope>NUCLEOTIDE SEQUENCE [LARGE SCALE GENOMIC DNA]</scope>
    <source>
        <strain evidence="3">GH52</strain>
    </source>
</reference>
<dbReference type="Gene3D" id="1.10.260.40">
    <property type="entry name" value="lambda repressor-like DNA-binding domains"/>
    <property type="match status" value="1"/>
</dbReference>
<dbReference type="Proteomes" id="UP001597362">
    <property type="component" value="Unassembled WGS sequence"/>
</dbReference>
<dbReference type="InterPro" id="IPR010982">
    <property type="entry name" value="Lambda_DNA-bd_dom_sf"/>
</dbReference>
<accession>A0ABW4YKG5</accession>
<sequence>MSPKYKLICNLNNILQTKNITPYRLAKDTQERIGTIYKLVSNDIEDARIPATLIANICGYLNITMGELFTVIPLEEHVE</sequence>
<organism evidence="2 3">
    <name type="scientific">Paenibacillus yanchengensis</name>
    <dbReference type="NCBI Taxonomy" id="2035833"/>
    <lineage>
        <taxon>Bacteria</taxon>
        <taxon>Bacillati</taxon>
        <taxon>Bacillota</taxon>
        <taxon>Bacilli</taxon>
        <taxon>Bacillales</taxon>
        <taxon>Paenibacillaceae</taxon>
        <taxon>Paenibacillus</taxon>
    </lineage>
</organism>
<protein>
    <submittedName>
        <fullName evidence="2">Helix-turn-helix domain-containing protein</fullName>
    </submittedName>
</protein>